<dbReference type="InterPro" id="IPR012547">
    <property type="entry name" value="PDDEXK_9"/>
</dbReference>
<evidence type="ECO:0000313" key="3">
    <source>
        <dbReference type="Proteomes" id="UP000007039"/>
    </source>
</evidence>
<reference evidence="2 3" key="2">
    <citation type="journal article" date="2011" name="Stand. Genomic Sci.">
        <title>Complete genome sequence of Calditerrivibrio nitroreducens type strain (Yu37-1).</title>
        <authorList>
            <person name="Pitluck S."/>
            <person name="Sikorski J."/>
            <person name="Zeytun A."/>
            <person name="Lapidus A."/>
            <person name="Nolan M."/>
            <person name="Lucas S."/>
            <person name="Hammon N."/>
            <person name="Deshpande S."/>
            <person name="Cheng J.F."/>
            <person name="Tapia R."/>
            <person name="Han C."/>
            <person name="Goodwin L."/>
            <person name="Liolios K."/>
            <person name="Pagani I."/>
            <person name="Ivanova N."/>
            <person name="Mavromatis K."/>
            <person name="Pati A."/>
            <person name="Chen A."/>
            <person name="Palaniappan K."/>
            <person name="Hauser L."/>
            <person name="Chang Y.J."/>
            <person name="Jeffries C.D."/>
            <person name="Detter J.C."/>
            <person name="Brambilla E."/>
            <person name="Djao O.D."/>
            <person name="Rohde M."/>
            <person name="Spring S."/>
            <person name="Goker M."/>
            <person name="Woyke T."/>
            <person name="Bristow J."/>
            <person name="Eisen J.A."/>
            <person name="Markowitz V."/>
            <person name="Hugenholtz P."/>
            <person name="Kyrpides N.C."/>
            <person name="Klenk H.P."/>
            <person name="Land M."/>
        </authorList>
    </citation>
    <scope>NUCLEOTIDE SEQUENCE [LARGE SCALE GENOMIC DNA]</scope>
    <source>
        <strain evidence="3">DSM 19672 / NBRC 101217 / Yu37-1</strain>
    </source>
</reference>
<dbReference type="STRING" id="768670.Calni_1960"/>
<evidence type="ECO:0000259" key="1">
    <source>
        <dbReference type="Pfam" id="PF09820"/>
    </source>
</evidence>
<dbReference type="PANTHER" id="PTHR34825:SF1">
    <property type="entry name" value="AAA-ATPASE-LIKE DOMAIN-CONTAINING PROTEIN"/>
    <property type="match status" value="1"/>
</dbReference>
<dbReference type="InterPro" id="IPR027417">
    <property type="entry name" value="P-loop_NTPase"/>
</dbReference>
<dbReference type="PANTHER" id="PTHR34825">
    <property type="entry name" value="CONSERVED PROTEIN, WITH A WEAK D-GALACTARATE DEHYDRATASE/ALTRONATE HYDROLASE DOMAIN"/>
    <property type="match status" value="1"/>
</dbReference>
<gene>
    <name evidence="2" type="ordered locus">Calni_1960</name>
</gene>
<dbReference type="Pfam" id="PF08011">
    <property type="entry name" value="PDDEXK_9"/>
    <property type="match status" value="1"/>
</dbReference>
<dbReference type="AlphaFoldDB" id="E4THC1"/>
<dbReference type="RefSeq" id="WP_013452064.1">
    <property type="nucleotide sequence ID" value="NC_014758.1"/>
</dbReference>
<dbReference type="InterPro" id="IPR018631">
    <property type="entry name" value="AAA-ATPase-like_dom"/>
</dbReference>
<accession>E4THC1</accession>
<dbReference type="OrthoDB" id="9808684at2"/>
<proteinExistence type="predicted"/>
<dbReference type="eggNOG" id="COG1672">
    <property type="taxonomic scope" value="Bacteria"/>
</dbReference>
<evidence type="ECO:0000313" key="2">
    <source>
        <dbReference type="EMBL" id="ADR19856.1"/>
    </source>
</evidence>
<protein>
    <submittedName>
        <fullName evidence="2">AAA-ATPase</fullName>
    </submittedName>
</protein>
<feature type="domain" description="AAA-ATPase-like" evidence="1">
    <location>
        <begin position="5"/>
        <end position="200"/>
    </location>
</feature>
<reference key="1">
    <citation type="submission" date="2010-11" db="EMBL/GenBank/DDBJ databases">
        <title>The complete genome of chromosome of Calditerrivibrio nitroreducens DSM 19672.</title>
        <authorList>
            <consortium name="US DOE Joint Genome Institute (JGI-PGF)"/>
            <person name="Lucas S."/>
            <person name="Copeland A."/>
            <person name="Lapidus A."/>
            <person name="Bruce D."/>
            <person name="Goodwin L."/>
            <person name="Pitluck S."/>
            <person name="Kyrpides N."/>
            <person name="Mavromatis K."/>
            <person name="Ivanova N."/>
            <person name="Mikhailova N."/>
            <person name="Zeytun A."/>
            <person name="Brettin T."/>
            <person name="Detter J.C."/>
            <person name="Tapia R."/>
            <person name="Han C."/>
            <person name="Land M."/>
            <person name="Hauser L."/>
            <person name="Markowitz V."/>
            <person name="Cheng J.-F."/>
            <person name="Hugenholtz P."/>
            <person name="Woyke T."/>
            <person name="Wu D."/>
            <person name="Spring S."/>
            <person name="Schroeder M."/>
            <person name="Brambilla E."/>
            <person name="Klenk H.-P."/>
            <person name="Eisen J.A."/>
        </authorList>
    </citation>
    <scope>NUCLEOTIDE SEQUENCE [LARGE SCALE GENOMIC DNA]</scope>
    <source>
        <strain>DSM 19672</strain>
    </source>
</reference>
<dbReference type="KEGG" id="cni:Calni_1960"/>
<dbReference type="Gene3D" id="3.40.50.300">
    <property type="entry name" value="P-loop containing nucleotide triphosphate hydrolases"/>
    <property type="match status" value="1"/>
</dbReference>
<keyword evidence="3" id="KW-1185">Reference proteome</keyword>
<name>E4THC1_CALNY</name>
<dbReference type="Pfam" id="PF09820">
    <property type="entry name" value="AAA-ATPase_like"/>
    <property type="match status" value="1"/>
</dbReference>
<sequence length="510" mass="60277">MKKLPIGIQTLSKIIENDYYYVDKTQFVKKLEYGGYYFLSRPRRFGKSLFLDTLKEAFSGNMELFKGLYLYDNWDWTKKYPIIRLDLSKASTDTEDNLIKSINSILNSIAKSYQIVLNEDLIQLKFEELIQKLYEKYNQKVVVLIDEYDKPILDVIEDTQKAKNNREILKKFFEILKPSDPYLHFVFITGVSRFSKVSIFSGLNQLMDITLVPDFATICGYTQKELETVFEDRIKDFDKEEVKRWYNGYNWLGDKVYNPFDILLFLTEKIFKPYWFETGTPTFLIKLFQKSQYYLPDLENLEVGEEIISNLDIDNIYPENLLFQAGYLTIKEQFRKGIKQKYILTYPNLEVRVSLNDAFLNYIIKNPVLKEKTESRIYDILQKDNIQELKETLYSLFASIPSDWYRKNNINEYEGFYASVVYALLNGSGLTTITEDATNKGKIDLTVIVENKVYIIEFKVVKETEKGEALQQIKEKRYYEKYTGKEIYLIGIEFSKERRNIVNFEVEKVG</sequence>
<organism evidence="2 3">
    <name type="scientific">Calditerrivibrio nitroreducens (strain DSM 19672 / NBRC 101217 / Yu37-1)</name>
    <dbReference type="NCBI Taxonomy" id="768670"/>
    <lineage>
        <taxon>Bacteria</taxon>
        <taxon>Pseudomonadati</taxon>
        <taxon>Deferribacterota</taxon>
        <taxon>Deferribacteres</taxon>
        <taxon>Deferribacterales</taxon>
        <taxon>Calditerrivibrionaceae</taxon>
    </lineage>
</organism>
<dbReference type="EMBL" id="CP002347">
    <property type="protein sequence ID" value="ADR19856.1"/>
    <property type="molecule type" value="Genomic_DNA"/>
</dbReference>
<dbReference type="HOGENOM" id="CLU_021114_0_0_0"/>
<dbReference type="SUPFAM" id="SSF52540">
    <property type="entry name" value="P-loop containing nucleoside triphosphate hydrolases"/>
    <property type="match status" value="1"/>
</dbReference>
<dbReference type="Proteomes" id="UP000007039">
    <property type="component" value="Chromosome"/>
</dbReference>